<dbReference type="EMBL" id="BMDZ01000031">
    <property type="protein sequence ID" value="GGB44514.1"/>
    <property type="molecule type" value="Genomic_DNA"/>
</dbReference>
<feature type="domain" description="Acyl-CoA dehydrogenase/oxidase N-terminal" evidence="7">
    <location>
        <begin position="6"/>
        <end position="96"/>
    </location>
</feature>
<evidence type="ECO:0000256" key="5">
    <source>
        <dbReference type="ARBA" id="ARBA00023002"/>
    </source>
</evidence>
<dbReference type="Pfam" id="PF02771">
    <property type="entry name" value="Acyl-CoA_dh_N"/>
    <property type="match status" value="1"/>
</dbReference>
<dbReference type="Gene3D" id="2.40.110.10">
    <property type="entry name" value="Butyryl-CoA Dehydrogenase, subunit A, domain 2"/>
    <property type="match status" value="1"/>
</dbReference>
<dbReference type="InterPro" id="IPR037069">
    <property type="entry name" value="AcylCoA_DH/ox_N_sf"/>
</dbReference>
<evidence type="ECO:0000259" key="6">
    <source>
        <dbReference type="Pfam" id="PF00441"/>
    </source>
</evidence>
<dbReference type="RefSeq" id="WP_188578741.1">
    <property type="nucleotide sequence ID" value="NZ_BMDZ01000031.1"/>
</dbReference>
<dbReference type="Pfam" id="PF00441">
    <property type="entry name" value="Acyl-CoA_dh_1"/>
    <property type="match status" value="1"/>
</dbReference>
<dbReference type="InterPro" id="IPR013786">
    <property type="entry name" value="AcylCoA_DH/ox_N"/>
</dbReference>
<dbReference type="Gene3D" id="1.10.540.10">
    <property type="entry name" value="Acyl-CoA dehydrogenase/oxidase, N-terminal domain"/>
    <property type="match status" value="1"/>
</dbReference>
<evidence type="ECO:0000256" key="3">
    <source>
        <dbReference type="ARBA" id="ARBA00022630"/>
    </source>
</evidence>
<feature type="domain" description="Acyl-CoA dehydrogenase/oxidase C-terminal" evidence="6">
    <location>
        <begin position="238"/>
        <end position="369"/>
    </location>
</feature>
<dbReference type="InterPro" id="IPR009075">
    <property type="entry name" value="AcylCo_DH/oxidase_C"/>
</dbReference>
<evidence type="ECO:0000256" key="4">
    <source>
        <dbReference type="ARBA" id="ARBA00022827"/>
    </source>
</evidence>
<evidence type="ECO:0000256" key="2">
    <source>
        <dbReference type="ARBA" id="ARBA00009347"/>
    </source>
</evidence>
<dbReference type="PANTHER" id="PTHR43884">
    <property type="entry name" value="ACYL-COA DEHYDROGENASE"/>
    <property type="match status" value="1"/>
</dbReference>
<accession>A0ABQ1IJH9</accession>
<dbReference type="InterPro" id="IPR046373">
    <property type="entry name" value="Acyl-CoA_Oxase/DH_mid-dom_sf"/>
</dbReference>
<keyword evidence="9" id="KW-1185">Reference proteome</keyword>
<keyword evidence="4" id="KW-0274">FAD</keyword>
<gene>
    <name evidence="8" type="ORF">GCM10011505_27250</name>
</gene>
<sequence>MNFRYTDEQSMLRDMARRWVDERYDLQRRKAAAATGLDRAAWAAMAEMGWLGVALPEMAGGSAGGAIETMIVMEEIGRGLMTEPYVSTAVIAAGLILDSAAAHDDQRLQAIAGGGLIAAFAHDEPGLRDPRAPRVTRAMPGDDGIWRLDGTKTVVRAGAEADHLIVTATGPDGEALVFLADATTPGITRTGYPTLDGMRAAEIAFEGVTLPAGALLLRGDAATTALARRLDAAITAELAEALGVMERLKDATLEYARTRHQFGQPIGKFQALQHRLADMHIACEEARSMVIMASVALIGAPSAGDEPQARGHAVSAARLHVAELAMQVGREAIQLHGGIGMTDELIIGHGFKRIKVIAAGFGGNDLHLDRFIALSDQSNAAA</sequence>
<comment type="cofactor">
    <cofactor evidence="1">
        <name>FAD</name>
        <dbReference type="ChEBI" id="CHEBI:57692"/>
    </cofactor>
</comment>
<evidence type="ECO:0000313" key="9">
    <source>
        <dbReference type="Proteomes" id="UP000603352"/>
    </source>
</evidence>
<keyword evidence="5" id="KW-0560">Oxidoreductase</keyword>
<keyword evidence="3" id="KW-0285">Flavoprotein</keyword>
<reference evidence="9" key="1">
    <citation type="journal article" date="2019" name="Int. J. Syst. Evol. Microbiol.">
        <title>The Global Catalogue of Microorganisms (GCM) 10K type strain sequencing project: providing services to taxonomists for standard genome sequencing and annotation.</title>
        <authorList>
            <consortium name="The Broad Institute Genomics Platform"/>
            <consortium name="The Broad Institute Genome Sequencing Center for Infectious Disease"/>
            <person name="Wu L."/>
            <person name="Ma J."/>
        </authorList>
    </citation>
    <scope>NUCLEOTIDE SEQUENCE [LARGE SCALE GENOMIC DNA]</scope>
    <source>
        <strain evidence="9">CGMCC 1.10188</strain>
    </source>
</reference>
<evidence type="ECO:0000313" key="8">
    <source>
        <dbReference type="EMBL" id="GGB44514.1"/>
    </source>
</evidence>
<protein>
    <submittedName>
        <fullName evidence="8">Acyl-CoA dehydrogenase short-chain specific</fullName>
    </submittedName>
</protein>
<dbReference type="Gene3D" id="1.20.140.10">
    <property type="entry name" value="Butyryl-CoA Dehydrogenase, subunit A, domain 3"/>
    <property type="match status" value="1"/>
</dbReference>
<dbReference type="SUPFAM" id="SSF47203">
    <property type="entry name" value="Acyl-CoA dehydrogenase C-terminal domain-like"/>
    <property type="match status" value="1"/>
</dbReference>
<evidence type="ECO:0000256" key="1">
    <source>
        <dbReference type="ARBA" id="ARBA00001974"/>
    </source>
</evidence>
<dbReference type="InterPro" id="IPR036250">
    <property type="entry name" value="AcylCo_DH-like_C"/>
</dbReference>
<comment type="similarity">
    <text evidence="2">Belongs to the acyl-CoA dehydrogenase family.</text>
</comment>
<comment type="caution">
    <text evidence="8">The sequence shown here is derived from an EMBL/GenBank/DDBJ whole genome shotgun (WGS) entry which is preliminary data.</text>
</comment>
<dbReference type="Proteomes" id="UP000603352">
    <property type="component" value="Unassembled WGS sequence"/>
</dbReference>
<dbReference type="CDD" id="cd00567">
    <property type="entry name" value="ACAD"/>
    <property type="match status" value="1"/>
</dbReference>
<dbReference type="PANTHER" id="PTHR43884:SF20">
    <property type="entry name" value="ACYL-COA DEHYDROGENASE FADE28"/>
    <property type="match status" value="1"/>
</dbReference>
<evidence type="ECO:0000259" key="7">
    <source>
        <dbReference type="Pfam" id="PF02771"/>
    </source>
</evidence>
<dbReference type="SUPFAM" id="SSF56645">
    <property type="entry name" value="Acyl-CoA dehydrogenase NM domain-like"/>
    <property type="match status" value="1"/>
</dbReference>
<organism evidence="8 9">
    <name type="scientific">Tistrella bauzanensis</name>
    <dbReference type="NCBI Taxonomy" id="657419"/>
    <lineage>
        <taxon>Bacteria</taxon>
        <taxon>Pseudomonadati</taxon>
        <taxon>Pseudomonadota</taxon>
        <taxon>Alphaproteobacteria</taxon>
        <taxon>Geminicoccales</taxon>
        <taxon>Geminicoccaceae</taxon>
        <taxon>Tistrella</taxon>
    </lineage>
</organism>
<dbReference type="InterPro" id="IPR009100">
    <property type="entry name" value="AcylCoA_DH/oxidase_NM_dom_sf"/>
</dbReference>
<name>A0ABQ1IJH9_9PROT</name>
<proteinExistence type="inferred from homology"/>